<feature type="transmembrane region" description="Helical" evidence="6">
    <location>
        <begin position="351"/>
        <end position="374"/>
    </location>
</feature>
<keyword evidence="4 6" id="KW-1133">Transmembrane helix</keyword>
<feature type="transmembrane region" description="Helical" evidence="6">
    <location>
        <begin position="142"/>
        <end position="163"/>
    </location>
</feature>
<keyword evidence="5 6" id="KW-0472">Membrane</keyword>
<keyword evidence="3 6" id="KW-0812">Transmembrane</keyword>
<feature type="transmembrane region" description="Helical" evidence="6">
    <location>
        <begin position="58"/>
        <end position="85"/>
    </location>
</feature>
<dbReference type="Proteomes" id="UP000540656">
    <property type="component" value="Unassembled WGS sequence"/>
</dbReference>
<feature type="transmembrane region" description="Helical" evidence="6">
    <location>
        <begin position="97"/>
        <end position="122"/>
    </location>
</feature>
<keyword evidence="2" id="KW-1003">Cell membrane</keyword>
<evidence type="ECO:0000313" key="7">
    <source>
        <dbReference type="EMBL" id="NYG60267.1"/>
    </source>
</evidence>
<dbReference type="InterPro" id="IPR050833">
    <property type="entry name" value="Poly_Biosynth_Transport"/>
</dbReference>
<accession>A0A7Y9URF8</accession>
<evidence type="ECO:0000313" key="8">
    <source>
        <dbReference type="Proteomes" id="UP000540656"/>
    </source>
</evidence>
<feature type="transmembrane region" description="Helical" evidence="6">
    <location>
        <begin position="386"/>
        <end position="406"/>
    </location>
</feature>
<evidence type="ECO:0000256" key="1">
    <source>
        <dbReference type="ARBA" id="ARBA00004651"/>
    </source>
</evidence>
<feature type="transmembrane region" description="Helical" evidence="6">
    <location>
        <begin position="262"/>
        <end position="280"/>
    </location>
</feature>
<protein>
    <submittedName>
        <fullName evidence="7">O-antigen/teichoic acid export membrane protein</fullName>
    </submittedName>
</protein>
<evidence type="ECO:0000256" key="3">
    <source>
        <dbReference type="ARBA" id="ARBA00022692"/>
    </source>
</evidence>
<gene>
    <name evidence="7" type="ORF">BJ980_003190</name>
</gene>
<comment type="caution">
    <text evidence="7">The sequence shown here is derived from an EMBL/GenBank/DDBJ whole genome shotgun (WGS) entry which is preliminary data.</text>
</comment>
<sequence>MTGTTGYIEVAGRAEHGMRDVLRGSAINLVGGAVTGLATFVLAFALTRTLSAADVGVFYASTSLFLLVTALGQLGTSTGLVYFIARDDAASGGQRRAAYVLVAARPVLVIALGTSALIAIFAPQLSALLSNGGSGLTLPLRLVSGFVVFAAVLNLCTSASRGLGTMTPTALFDQTIRPVLQIGLVLWAVPTGDIGLVVLGWALPYMPCALASLRWWRRHGAPIRESGSAARASSTVGREFWRFTAPRALAGVAQMAMQRLDILLVGAMAGLAEAAIYTVATRFHVVGQLPGMALSRATQSRLAAALMDPDRTEARRLYQVATCWLVLAVWPFYLTLVLASDHLLRIFGADYVEGAGALVLLSLTMLVATGCGMVDNVLTMGGRTSWNLYNVLVALTVNLGLDLLLIPDLGLMGAAIGWSAAILCANLIPLAQIAFAMRLHPFGAGTLTAMVLALLWFGALPGLVTVSFGLGPWVAIAAWLVAVAGYLASAWPLRSTLHIEIPSRTGRTTS</sequence>
<reference evidence="7 8" key="1">
    <citation type="submission" date="2020-07" db="EMBL/GenBank/DDBJ databases">
        <title>Sequencing the genomes of 1000 actinobacteria strains.</title>
        <authorList>
            <person name="Klenk H.-P."/>
        </authorList>
    </citation>
    <scope>NUCLEOTIDE SEQUENCE [LARGE SCALE GENOMIC DNA]</scope>
    <source>
        <strain evidence="7 8">DSM 23819</strain>
    </source>
</reference>
<dbReference type="Pfam" id="PF01943">
    <property type="entry name" value="Polysacc_synt"/>
    <property type="match status" value="1"/>
</dbReference>
<feature type="transmembrane region" description="Helical" evidence="6">
    <location>
        <begin position="26"/>
        <end position="46"/>
    </location>
</feature>
<feature type="transmembrane region" description="Helical" evidence="6">
    <location>
        <begin position="442"/>
        <end position="464"/>
    </location>
</feature>
<dbReference type="InterPro" id="IPR002797">
    <property type="entry name" value="Polysacc_synth"/>
</dbReference>
<feature type="transmembrane region" description="Helical" evidence="6">
    <location>
        <begin position="412"/>
        <end position="435"/>
    </location>
</feature>
<proteinExistence type="predicted"/>
<feature type="transmembrane region" description="Helical" evidence="6">
    <location>
        <begin position="184"/>
        <end position="203"/>
    </location>
</feature>
<dbReference type="EMBL" id="JACCAA010000001">
    <property type="protein sequence ID" value="NYG60267.1"/>
    <property type="molecule type" value="Genomic_DNA"/>
</dbReference>
<feature type="transmembrane region" description="Helical" evidence="6">
    <location>
        <begin position="470"/>
        <end position="488"/>
    </location>
</feature>
<feature type="transmembrane region" description="Helical" evidence="6">
    <location>
        <begin position="317"/>
        <end position="339"/>
    </location>
</feature>
<dbReference type="RefSeq" id="WP_179503210.1">
    <property type="nucleotide sequence ID" value="NZ_JACCAA010000001.1"/>
</dbReference>
<evidence type="ECO:0000256" key="6">
    <source>
        <dbReference type="SAM" id="Phobius"/>
    </source>
</evidence>
<comment type="subcellular location">
    <subcellularLocation>
        <location evidence="1">Cell membrane</location>
        <topology evidence="1">Multi-pass membrane protein</topology>
    </subcellularLocation>
</comment>
<evidence type="ECO:0000256" key="2">
    <source>
        <dbReference type="ARBA" id="ARBA00022475"/>
    </source>
</evidence>
<keyword evidence="8" id="KW-1185">Reference proteome</keyword>
<dbReference type="AlphaFoldDB" id="A0A7Y9URF8"/>
<name>A0A7Y9URF8_9ACTN</name>
<dbReference type="PANTHER" id="PTHR30250">
    <property type="entry name" value="PST FAMILY PREDICTED COLANIC ACID TRANSPORTER"/>
    <property type="match status" value="1"/>
</dbReference>
<dbReference type="PANTHER" id="PTHR30250:SF11">
    <property type="entry name" value="O-ANTIGEN TRANSPORTER-RELATED"/>
    <property type="match status" value="1"/>
</dbReference>
<evidence type="ECO:0000256" key="4">
    <source>
        <dbReference type="ARBA" id="ARBA00022989"/>
    </source>
</evidence>
<evidence type="ECO:0000256" key="5">
    <source>
        <dbReference type="ARBA" id="ARBA00023136"/>
    </source>
</evidence>
<organism evidence="7 8">
    <name type="scientific">Nocardioides daedukensis</name>
    <dbReference type="NCBI Taxonomy" id="634462"/>
    <lineage>
        <taxon>Bacteria</taxon>
        <taxon>Bacillati</taxon>
        <taxon>Actinomycetota</taxon>
        <taxon>Actinomycetes</taxon>
        <taxon>Propionibacteriales</taxon>
        <taxon>Nocardioidaceae</taxon>
        <taxon>Nocardioides</taxon>
    </lineage>
</organism>
<dbReference type="GO" id="GO:0005886">
    <property type="term" value="C:plasma membrane"/>
    <property type="evidence" value="ECO:0007669"/>
    <property type="project" value="UniProtKB-SubCell"/>
</dbReference>